<protein>
    <recommendedName>
        <fullName evidence="1">DUF7580 domain-containing protein</fullName>
    </recommendedName>
</protein>
<sequence length="312" mass="35242">MEVAGAVLGAVPIIIYALESYGKAVEVMNDAHKWLDTIEEIQDVVEVQTEMLRVTLRTLGVEWAPQTGIPIEVIEMALKERKPLQWERFVRIIQRMDVMMTEMARDLCPDMKGPERFGIAAALTWGFLYLCDSAWLDESIEDGIVGVTFTESNPGYGPRAFGPPFLTSTFPGLQVMSDSRAGAGHSLQTKGAKFIAQQIQHQALYSLAIRLMELGLDKDFGQLRKEYEEDESFEDTGVFVSDFEIARSFIDSLNHDCGIGYRNAVEHCLRFLFAGSSEDCFLDARFRKAFFDMVIAPVQNVYNTIDQYQYQP</sequence>
<dbReference type="OrthoDB" id="3565018at2759"/>
<evidence type="ECO:0000259" key="1">
    <source>
        <dbReference type="Pfam" id="PF24476"/>
    </source>
</evidence>
<dbReference type="PANTHER" id="PTHR35186">
    <property type="entry name" value="ANK_REP_REGION DOMAIN-CONTAINING PROTEIN"/>
    <property type="match status" value="1"/>
</dbReference>
<name>A0A9P4TAV9_CURKU</name>
<dbReference type="AlphaFoldDB" id="A0A9P4TAV9"/>
<proteinExistence type="predicted"/>
<dbReference type="Proteomes" id="UP000801428">
    <property type="component" value="Unassembled WGS sequence"/>
</dbReference>
<evidence type="ECO:0000313" key="2">
    <source>
        <dbReference type="EMBL" id="KAF2999809.1"/>
    </source>
</evidence>
<dbReference type="PANTHER" id="PTHR35186:SF4">
    <property type="entry name" value="PRION-INHIBITION AND PROPAGATION HELO DOMAIN-CONTAINING PROTEIN"/>
    <property type="match status" value="1"/>
</dbReference>
<accession>A0A9P4TAV9</accession>
<comment type="caution">
    <text evidence="2">The sequence shown here is derived from an EMBL/GenBank/DDBJ whole genome shotgun (WGS) entry which is preliminary data.</text>
</comment>
<dbReference type="InterPro" id="IPR056002">
    <property type="entry name" value="DUF7580"/>
</dbReference>
<reference evidence="2" key="1">
    <citation type="submission" date="2019-04" db="EMBL/GenBank/DDBJ databases">
        <title>Sequencing of skin fungus with MAO and IRED activity.</title>
        <authorList>
            <person name="Marsaioli A.J."/>
            <person name="Bonatto J.M.C."/>
            <person name="Reis Junior O."/>
        </authorList>
    </citation>
    <scope>NUCLEOTIDE SEQUENCE</scope>
    <source>
        <strain evidence="2">30M1</strain>
    </source>
</reference>
<dbReference type="EMBL" id="SWKU01000016">
    <property type="protein sequence ID" value="KAF2999809.1"/>
    <property type="molecule type" value="Genomic_DNA"/>
</dbReference>
<keyword evidence="3" id="KW-1185">Reference proteome</keyword>
<dbReference type="Pfam" id="PF24476">
    <property type="entry name" value="DUF7580"/>
    <property type="match status" value="1"/>
</dbReference>
<evidence type="ECO:0000313" key="3">
    <source>
        <dbReference type="Proteomes" id="UP000801428"/>
    </source>
</evidence>
<feature type="domain" description="DUF7580" evidence="1">
    <location>
        <begin position="112"/>
        <end position="299"/>
    </location>
</feature>
<organism evidence="2 3">
    <name type="scientific">Curvularia kusanoi</name>
    <name type="common">Cochliobolus kusanoi</name>
    <dbReference type="NCBI Taxonomy" id="90978"/>
    <lineage>
        <taxon>Eukaryota</taxon>
        <taxon>Fungi</taxon>
        <taxon>Dikarya</taxon>
        <taxon>Ascomycota</taxon>
        <taxon>Pezizomycotina</taxon>
        <taxon>Dothideomycetes</taxon>
        <taxon>Pleosporomycetidae</taxon>
        <taxon>Pleosporales</taxon>
        <taxon>Pleosporineae</taxon>
        <taxon>Pleosporaceae</taxon>
        <taxon>Curvularia</taxon>
    </lineage>
</organism>
<gene>
    <name evidence="2" type="ORF">E8E13_006509</name>
</gene>